<organism evidence="1 2">
    <name type="scientific">Fulvivirga sedimenti</name>
    <dbReference type="NCBI Taxonomy" id="2879465"/>
    <lineage>
        <taxon>Bacteria</taxon>
        <taxon>Pseudomonadati</taxon>
        <taxon>Bacteroidota</taxon>
        <taxon>Cytophagia</taxon>
        <taxon>Cytophagales</taxon>
        <taxon>Fulvivirgaceae</taxon>
        <taxon>Fulvivirga</taxon>
    </lineage>
</organism>
<reference evidence="1" key="1">
    <citation type="submission" date="2021-09" db="EMBL/GenBank/DDBJ databases">
        <title>Fulvivirga sp. isolated from coastal sediment.</title>
        <authorList>
            <person name="Yu H."/>
        </authorList>
    </citation>
    <scope>NUCLEOTIDE SEQUENCE</scope>
    <source>
        <strain evidence="1">1062</strain>
    </source>
</reference>
<dbReference type="RefSeq" id="WP_225696855.1">
    <property type="nucleotide sequence ID" value="NZ_JAIXNE010000001.1"/>
</dbReference>
<protein>
    <submittedName>
        <fullName evidence="1">Uncharacterized protein</fullName>
    </submittedName>
</protein>
<evidence type="ECO:0000313" key="2">
    <source>
        <dbReference type="Proteomes" id="UP001139409"/>
    </source>
</evidence>
<evidence type="ECO:0000313" key="1">
    <source>
        <dbReference type="EMBL" id="MCA6073744.1"/>
    </source>
</evidence>
<dbReference type="Proteomes" id="UP001139409">
    <property type="component" value="Unassembled WGS sequence"/>
</dbReference>
<dbReference type="EMBL" id="JAIXNE010000001">
    <property type="protein sequence ID" value="MCA6073744.1"/>
    <property type="molecule type" value="Genomic_DNA"/>
</dbReference>
<name>A0A9X1KW92_9BACT</name>
<gene>
    <name evidence="1" type="ORF">LDX50_02640</name>
</gene>
<comment type="caution">
    <text evidence="1">The sequence shown here is derived from an EMBL/GenBank/DDBJ whole genome shotgun (WGS) entry which is preliminary data.</text>
</comment>
<keyword evidence="2" id="KW-1185">Reference proteome</keyword>
<accession>A0A9X1KW92</accession>
<proteinExistence type="predicted"/>
<dbReference type="AlphaFoldDB" id="A0A9X1KW92"/>
<sequence length="222" mass="24800">MLIILTGADLLAQDREDGVHFGVDMSYGVPLGAFRDQLGDLQSSPGFSVYATYVPSVDGAWSFGLDVGTIRYAKVRDEMLINGDDFDVKTVFHFTTVDAIAVYVPRLGKFEPFIGMMAGLSVLNVSTKSNRSFFELLFNDFENEIIYHKSKVTPNIGFVPGFQWGKGSVVLRASCKLIFSGKVKHVDPHTIDTSDIDQLEYSYRTTYPRMLIPQVGIMVRLY</sequence>